<keyword evidence="1" id="KW-0472">Membrane</keyword>
<dbReference type="Proteomes" id="UP001629059">
    <property type="component" value="Unassembled WGS sequence"/>
</dbReference>
<feature type="transmembrane region" description="Helical" evidence="1">
    <location>
        <begin position="370"/>
        <end position="390"/>
    </location>
</feature>
<dbReference type="InterPro" id="IPR025235">
    <property type="entry name" value="DUF4178"/>
</dbReference>
<keyword evidence="1" id="KW-1133">Transmembrane helix</keyword>
<gene>
    <name evidence="3" type="ORF">ABS768_06165</name>
</gene>
<keyword evidence="1" id="KW-0812">Transmembrane</keyword>
<comment type="caution">
    <text evidence="3">The sequence shown here is derived from an EMBL/GenBank/DDBJ whole genome shotgun (WGS) entry which is preliminary data.</text>
</comment>
<proteinExistence type="predicted"/>
<keyword evidence="4" id="KW-1185">Reference proteome</keyword>
<evidence type="ECO:0000313" key="3">
    <source>
        <dbReference type="EMBL" id="MFL9837077.1"/>
    </source>
</evidence>
<evidence type="ECO:0000313" key="4">
    <source>
        <dbReference type="Proteomes" id="UP001629059"/>
    </source>
</evidence>
<reference evidence="3 4" key="1">
    <citation type="submission" date="2024-06" db="EMBL/GenBank/DDBJ databases">
        <authorList>
            <person name="Kaempfer P."/>
            <person name="Viver T."/>
        </authorList>
    </citation>
    <scope>NUCLEOTIDE SEQUENCE [LARGE SCALE GENOMIC DNA]</scope>
    <source>
        <strain evidence="3 4">ST-75</strain>
    </source>
</reference>
<dbReference type="Pfam" id="PF13785">
    <property type="entry name" value="DUF4178"/>
    <property type="match status" value="1"/>
</dbReference>
<feature type="domain" description="DUF4178" evidence="2">
    <location>
        <begin position="56"/>
        <end position="184"/>
    </location>
</feature>
<dbReference type="EMBL" id="JBELQB010000004">
    <property type="protein sequence ID" value="MFL9837077.1"/>
    <property type="molecule type" value="Genomic_DNA"/>
</dbReference>
<feature type="transmembrane region" description="Helical" evidence="1">
    <location>
        <begin position="221"/>
        <end position="239"/>
    </location>
</feature>
<organism evidence="3 4">
    <name type="scientific">Flavobacterium rhizophilum</name>
    <dbReference type="NCBI Taxonomy" id="3163296"/>
    <lineage>
        <taxon>Bacteria</taxon>
        <taxon>Pseudomonadati</taxon>
        <taxon>Bacteroidota</taxon>
        <taxon>Flavobacteriia</taxon>
        <taxon>Flavobacteriales</taxon>
        <taxon>Flavobacteriaceae</taxon>
        <taxon>Flavobacterium</taxon>
    </lineage>
</organism>
<evidence type="ECO:0000259" key="2">
    <source>
        <dbReference type="Pfam" id="PF13785"/>
    </source>
</evidence>
<accession>A0ABW8YBD1</accession>
<dbReference type="RefSeq" id="WP_408074099.1">
    <property type="nucleotide sequence ID" value="NZ_JBELQB010000004.1"/>
</dbReference>
<name>A0ABW8YBD1_9FLAO</name>
<evidence type="ECO:0000256" key="1">
    <source>
        <dbReference type="SAM" id="Phobius"/>
    </source>
</evidence>
<sequence length="409" mass="46018">MTVSCTECKTVTEAEIELKVVNFACPECGSLFGYTADGSKKRLKTFEYTFKDVILKVGQRGKLNDTKYIVTGALVKKVAAGYMWREYILTSPDDEQLYLSESDGHWIALHEAKEEAEDGRSVGTVTYDEMTLDIFSKSSAKIISAEGFFDFNIPEKNVKMVEYINPPYLYSIEKIGKTETGYFGEHIAASKIKKAFGIESMPSRIGVGMVQPFRFGARKMGIIFSCFAILILISHLLIYSGRTEQVVLRKKMEFSEFNNKDFVSDPFELKGGAAPLTISVQSDVDNSWASLQVALVNELTNEEVYATKDVEYYHGYSEGERWTEGNGTEKFNLCGVSAGKYHLTITPTKPAEDSSNRQISVTAIWNVPTLWNVFMFIGIMLGIVVVAYIAQTFFEQRRWSESDYSPYNS</sequence>
<protein>
    <submittedName>
        <fullName evidence="3">DUF4178 domain-containing protein</fullName>
    </submittedName>
</protein>